<protein>
    <recommendedName>
        <fullName evidence="2">alpha-L-fucosidase</fullName>
        <ecNumber evidence="2">3.2.1.51</ecNumber>
    </recommendedName>
</protein>
<dbReference type="GO" id="GO:0005764">
    <property type="term" value="C:lysosome"/>
    <property type="evidence" value="ECO:0007669"/>
    <property type="project" value="TreeGrafter"/>
</dbReference>
<dbReference type="EC" id="3.2.1.51" evidence="2"/>
<evidence type="ECO:0000256" key="2">
    <source>
        <dbReference type="ARBA" id="ARBA00012662"/>
    </source>
</evidence>
<dbReference type="SMART" id="SM00812">
    <property type="entry name" value="Alpha_L_fucos"/>
    <property type="match status" value="1"/>
</dbReference>
<dbReference type="PANTHER" id="PTHR10030">
    <property type="entry name" value="ALPHA-L-FUCOSIDASE"/>
    <property type="match status" value="1"/>
</dbReference>
<evidence type="ECO:0000256" key="4">
    <source>
        <dbReference type="ARBA" id="ARBA00022801"/>
    </source>
</evidence>
<dbReference type="GO" id="GO:0006004">
    <property type="term" value="P:fucose metabolic process"/>
    <property type="evidence" value="ECO:0007669"/>
    <property type="project" value="TreeGrafter"/>
</dbReference>
<comment type="similarity">
    <text evidence="1">Belongs to the glycosyl hydrolase 29 family.</text>
</comment>
<dbReference type="InterPro" id="IPR017853">
    <property type="entry name" value="GH"/>
</dbReference>
<evidence type="ECO:0000256" key="5">
    <source>
        <dbReference type="ARBA" id="ARBA00023295"/>
    </source>
</evidence>
<feature type="transmembrane region" description="Helical" evidence="6">
    <location>
        <begin position="21"/>
        <end position="44"/>
    </location>
</feature>
<evidence type="ECO:0000256" key="6">
    <source>
        <dbReference type="SAM" id="Phobius"/>
    </source>
</evidence>
<proteinExistence type="inferred from homology"/>
<comment type="caution">
    <text evidence="8">The sequence shown here is derived from an EMBL/GenBank/DDBJ whole genome shotgun (WGS) entry which is preliminary data.</text>
</comment>
<keyword evidence="4" id="KW-0378">Hydrolase</keyword>
<keyword evidence="9" id="KW-1185">Reference proteome</keyword>
<keyword evidence="5" id="KW-0326">Glycosidase</keyword>
<organism evidence="8 9">
    <name type="scientific">Cafeteria roenbergensis</name>
    <name type="common">Marine flagellate</name>
    <dbReference type="NCBI Taxonomy" id="33653"/>
    <lineage>
        <taxon>Eukaryota</taxon>
        <taxon>Sar</taxon>
        <taxon>Stramenopiles</taxon>
        <taxon>Bigyra</taxon>
        <taxon>Opalozoa</taxon>
        <taxon>Bicosoecida</taxon>
        <taxon>Cafeteriaceae</taxon>
        <taxon>Cafeteria</taxon>
    </lineage>
</organism>
<dbReference type="Proteomes" id="UP000323011">
    <property type="component" value="Unassembled WGS sequence"/>
</dbReference>
<accession>A0A5A8CWR1</accession>
<dbReference type="PANTHER" id="PTHR10030:SF37">
    <property type="entry name" value="ALPHA-L-FUCOSIDASE-RELATED"/>
    <property type="match status" value="1"/>
</dbReference>
<dbReference type="InterPro" id="IPR000933">
    <property type="entry name" value="Glyco_hydro_29"/>
</dbReference>
<dbReference type="Pfam" id="PF01120">
    <property type="entry name" value="Alpha_L_fucos"/>
    <property type="match status" value="1"/>
</dbReference>
<feature type="transmembrane region" description="Helical" evidence="6">
    <location>
        <begin position="78"/>
        <end position="96"/>
    </location>
</feature>
<dbReference type="EMBL" id="VLTN01000001">
    <property type="protein sequence ID" value="KAA0157612.1"/>
    <property type="molecule type" value="Genomic_DNA"/>
</dbReference>
<dbReference type="Gene3D" id="2.60.120.260">
    <property type="entry name" value="Galactose-binding domain-like"/>
    <property type="match status" value="1"/>
</dbReference>
<evidence type="ECO:0000259" key="7">
    <source>
        <dbReference type="Pfam" id="PF01120"/>
    </source>
</evidence>
<evidence type="ECO:0000256" key="3">
    <source>
        <dbReference type="ARBA" id="ARBA00022729"/>
    </source>
</evidence>
<feature type="domain" description="Glycoside hydrolase family 29 N-terminal" evidence="7">
    <location>
        <begin position="433"/>
        <end position="709"/>
    </location>
</feature>
<gene>
    <name evidence="8" type="ORF">FNF29_00188</name>
</gene>
<dbReference type="GO" id="GO:0004560">
    <property type="term" value="F:alpha-L-fucosidase activity"/>
    <property type="evidence" value="ECO:0007669"/>
    <property type="project" value="UniProtKB-EC"/>
</dbReference>
<name>A0A5A8CWR1_CAFRO</name>
<feature type="transmembrane region" description="Helical" evidence="6">
    <location>
        <begin position="116"/>
        <end position="136"/>
    </location>
</feature>
<dbReference type="GO" id="GO:0016139">
    <property type="term" value="P:glycoside catabolic process"/>
    <property type="evidence" value="ECO:0007669"/>
    <property type="project" value="TreeGrafter"/>
</dbReference>
<dbReference type="InterPro" id="IPR057739">
    <property type="entry name" value="Glyco_hydro_29_N"/>
</dbReference>
<keyword evidence="6" id="KW-0812">Transmembrane</keyword>
<evidence type="ECO:0000313" key="9">
    <source>
        <dbReference type="Proteomes" id="UP000323011"/>
    </source>
</evidence>
<keyword evidence="6" id="KW-1133">Transmembrane helix</keyword>
<feature type="transmembrane region" description="Helical" evidence="6">
    <location>
        <begin position="194"/>
        <end position="217"/>
    </location>
</feature>
<feature type="transmembrane region" description="Helical" evidence="6">
    <location>
        <begin position="238"/>
        <end position="259"/>
    </location>
</feature>
<dbReference type="Gene3D" id="3.20.20.80">
    <property type="entry name" value="Glycosidases"/>
    <property type="match status" value="1"/>
</dbReference>
<dbReference type="SUPFAM" id="SSF51445">
    <property type="entry name" value="(Trans)glycosidases"/>
    <property type="match status" value="1"/>
</dbReference>
<sequence>MLRGAPAPSRGGASVLRFRSWIAAGALFWALWSAANGSYTFALASLSPAVVTALFNTAPAVVALESLCLLLPSERPSSAVATVASVVLAVGGAAMVTLGTVGSGAAGFSPGDAGRAALGVALSLVAAVSAGTYKVLFRRWFGPGSLRLAVFMLATIGAFMLVLGGLITAAVLLWQWESVDWGTFPWGLQVASMAASLAFNLGVAVGIGVTYPLYVSLGTLLGLPLNVAFDWAARGSGVSVLQAVGMACVFAGFGVMAVAEAAVSPAADEPGAEEEEQRSHAGVRSDGCVALGGNAALSGQPLSWVDPAAGVFLVQRAQSRDSACPAGVRTLVVRGQCDATADARQGPDELVVENPTCTFTVSWRHKAFCSRPAESSSCSAAVPTPTPDQLAWQRMEIGGLTHFNMATFSGVDGDPACSIFNWNVGPNTSNPATFAPTNLNISNWIESYKALGAGYGVLTAKHGCGFLLFDTASQLPARIGGGEYKYAVKRKGVPSFGQDVAALYAAAMREAGLGYGYYYSTTNNFYAGYVDSKQLGVLLPGQLNITNTEFDQLVLEQVKELWSNYGALTEVWLDHGYTGSQQKRLQDLLATLQPHAVAFNGLGVSNNPSRWVGTEDGTPPYPVWSTGTSGQGDPTSNVWNPAVADTTLQTGDHWFYLAGQSIRSMSQLVDVYHASVGANSVLELDFAIDKTGNVHPTHAKAYKALGDWSRACYGTPLAGTSGSGSNFNVSIPGGAAAVVDRFIVQEDQTYGQRVRAFSIQALGEDGSWTEMASGTSVGQKRIALAANPVKASVFRLEVSQSTAEPMLLAFAAFAPCADPE</sequence>
<evidence type="ECO:0000256" key="1">
    <source>
        <dbReference type="ARBA" id="ARBA00007951"/>
    </source>
</evidence>
<evidence type="ECO:0000313" key="8">
    <source>
        <dbReference type="EMBL" id="KAA0157612.1"/>
    </source>
</evidence>
<reference evidence="8 9" key="1">
    <citation type="submission" date="2019-07" db="EMBL/GenBank/DDBJ databases">
        <title>Genomes of Cafeteria roenbergensis.</title>
        <authorList>
            <person name="Fischer M.G."/>
            <person name="Hackl T."/>
            <person name="Roman M."/>
        </authorList>
    </citation>
    <scope>NUCLEOTIDE SEQUENCE [LARGE SCALE GENOMIC DNA]</scope>
    <source>
        <strain evidence="8 9">BVI</strain>
    </source>
</reference>
<dbReference type="AlphaFoldDB" id="A0A5A8CWR1"/>
<keyword evidence="3" id="KW-0732">Signal</keyword>
<keyword evidence="6" id="KW-0472">Membrane</keyword>
<feature type="transmembrane region" description="Helical" evidence="6">
    <location>
        <begin position="50"/>
        <end position="71"/>
    </location>
</feature>
<feature type="transmembrane region" description="Helical" evidence="6">
    <location>
        <begin position="148"/>
        <end position="174"/>
    </location>
</feature>